<evidence type="ECO:0000256" key="1">
    <source>
        <dbReference type="SAM" id="MobiDB-lite"/>
    </source>
</evidence>
<accession>A0A3L6NS02</accession>
<gene>
    <name evidence="2" type="ORF">BFJ65_g4417</name>
</gene>
<dbReference type="AlphaFoldDB" id="A0A3L6NS02"/>
<sequence>MRVWTKEHGFPVIRVSESRDASGKVTGVRLFRQRFLTSGVAKQEDVVSDTIYPLRFTIRHRQDVETVDMNTRELVLPPSGSLFKVNADHGSFFRTSYSHKLLTRPLEEASKGSLSLRDGIGLLSIQPVYKFHGPEPNEALRKLTSDVIDRKGEELGWTISKHNDENLDTIKTSMCSGADLAGYPSVVSTAKELFTERMAGDENAIPRSPRWATDSASLAP</sequence>
<proteinExistence type="predicted"/>
<protein>
    <submittedName>
        <fullName evidence="2">Uncharacterized protein</fullName>
    </submittedName>
</protein>
<dbReference type="Proteomes" id="UP000270866">
    <property type="component" value="Chromosome 5"/>
</dbReference>
<reference evidence="2" key="1">
    <citation type="journal article" date="2018" name="Sci. Rep.">
        <title>Characterisation of pathogen-specific regions and novel effector candidates in Fusarium oxysporum f. sp. cepae.</title>
        <authorList>
            <person name="Armitage A.D."/>
            <person name="Taylor A."/>
            <person name="Sobczyk M.K."/>
            <person name="Baxter L."/>
            <person name="Greenfield B.P."/>
            <person name="Bates H.J."/>
            <person name="Wilson F."/>
            <person name="Jackson A.C."/>
            <person name="Ott S."/>
            <person name="Harrison R.J."/>
            <person name="Clarkson J.P."/>
        </authorList>
    </citation>
    <scope>NUCLEOTIDE SEQUENCE [LARGE SCALE GENOMIC DNA]</scope>
    <source>
        <strain evidence="2">FoC_Fus2</strain>
    </source>
</reference>
<evidence type="ECO:0000313" key="2">
    <source>
        <dbReference type="EMBL" id="RKK21787.1"/>
    </source>
</evidence>
<organism evidence="2">
    <name type="scientific">Fusarium oxysporum f. sp. cepae</name>
    <dbReference type="NCBI Taxonomy" id="396571"/>
    <lineage>
        <taxon>Eukaryota</taxon>
        <taxon>Fungi</taxon>
        <taxon>Dikarya</taxon>
        <taxon>Ascomycota</taxon>
        <taxon>Pezizomycotina</taxon>
        <taxon>Sordariomycetes</taxon>
        <taxon>Hypocreomycetidae</taxon>
        <taxon>Hypocreales</taxon>
        <taxon>Nectriaceae</taxon>
        <taxon>Fusarium</taxon>
        <taxon>Fusarium oxysporum species complex</taxon>
    </lineage>
</organism>
<feature type="region of interest" description="Disordered" evidence="1">
    <location>
        <begin position="200"/>
        <end position="220"/>
    </location>
</feature>
<dbReference type="EMBL" id="MRCU01000003">
    <property type="protein sequence ID" value="RKK21787.1"/>
    <property type="molecule type" value="Genomic_DNA"/>
</dbReference>
<comment type="caution">
    <text evidence="2">The sequence shown here is derived from an EMBL/GenBank/DDBJ whole genome shotgun (WGS) entry which is preliminary data.</text>
</comment>
<name>A0A3L6NS02_FUSOX</name>